<protein>
    <submittedName>
        <fullName evidence="6">Putative glutathione S-transferase</fullName>
    </submittedName>
</protein>
<evidence type="ECO:0000259" key="5">
    <source>
        <dbReference type="PROSITE" id="PS50405"/>
    </source>
</evidence>
<feature type="active site" description="Proton donor/acceptor" evidence="1">
    <location>
        <position position="181"/>
    </location>
</feature>
<dbReference type="Pfam" id="PF13410">
    <property type="entry name" value="GST_C_2"/>
    <property type="match status" value="1"/>
</dbReference>
<feature type="site" description="Lowers pKa of active site Cys" evidence="3">
    <location>
        <position position="282"/>
    </location>
</feature>
<evidence type="ECO:0000256" key="3">
    <source>
        <dbReference type="PIRSR" id="PIRSR015753-3"/>
    </source>
</evidence>
<dbReference type="InterPro" id="IPR036249">
    <property type="entry name" value="Thioredoxin-like_sf"/>
</dbReference>
<dbReference type="SUPFAM" id="SSF52833">
    <property type="entry name" value="Thioredoxin-like"/>
    <property type="match status" value="1"/>
</dbReference>
<reference evidence="6 7" key="1">
    <citation type="submission" date="2020-08" db="EMBL/GenBank/DDBJ databases">
        <title>Genomic Encyclopedia of Archaeal and Bacterial Type Strains, Phase II (KMG-II): from individual species to whole genera.</title>
        <authorList>
            <person name="Goeker M."/>
        </authorList>
    </citation>
    <scope>NUCLEOTIDE SEQUENCE [LARGE SCALE GENOMIC DNA]</scope>
    <source>
        <strain evidence="6 7">DSM 23288</strain>
    </source>
</reference>
<dbReference type="EMBL" id="JACHNU010000001">
    <property type="protein sequence ID" value="MBB4661580.1"/>
    <property type="molecule type" value="Genomic_DNA"/>
</dbReference>
<evidence type="ECO:0000313" key="7">
    <source>
        <dbReference type="Proteomes" id="UP000585272"/>
    </source>
</evidence>
<evidence type="ECO:0000256" key="4">
    <source>
        <dbReference type="SAM" id="MobiDB-lite"/>
    </source>
</evidence>
<dbReference type="InterPro" id="IPR016639">
    <property type="entry name" value="GST_Omega/GSH"/>
</dbReference>
<accession>A0A840ICB1</accession>
<dbReference type="RefSeq" id="WP_183339861.1">
    <property type="nucleotide sequence ID" value="NZ_JACHNU010000001.1"/>
</dbReference>
<dbReference type="InterPro" id="IPR047047">
    <property type="entry name" value="GST_Omega-like_C"/>
</dbReference>
<comment type="caution">
    <text evidence="6">The sequence shown here is derived from an EMBL/GenBank/DDBJ whole genome shotgun (WGS) entry which is preliminary data.</text>
</comment>
<evidence type="ECO:0000256" key="2">
    <source>
        <dbReference type="PIRSR" id="PIRSR015753-2"/>
    </source>
</evidence>
<keyword evidence="6" id="KW-0808">Transferase</keyword>
<dbReference type="Gene3D" id="1.20.1050.10">
    <property type="match status" value="1"/>
</dbReference>
<dbReference type="GO" id="GO:0005737">
    <property type="term" value="C:cytoplasm"/>
    <property type="evidence" value="ECO:0007669"/>
    <property type="project" value="TreeGrafter"/>
</dbReference>
<dbReference type="PIRSF" id="PIRSF015753">
    <property type="entry name" value="GST"/>
    <property type="match status" value="1"/>
</dbReference>
<dbReference type="InterPro" id="IPR010987">
    <property type="entry name" value="Glutathione-S-Trfase_C-like"/>
</dbReference>
<feature type="binding site" evidence="2">
    <location>
        <begin position="116"/>
        <end position="119"/>
    </location>
    <ligand>
        <name>glutathione</name>
        <dbReference type="ChEBI" id="CHEBI:57925"/>
    </ligand>
</feature>
<feature type="site" description="Lowers pKa of active site Cys" evidence="3">
    <location>
        <position position="239"/>
    </location>
</feature>
<dbReference type="SUPFAM" id="SSF47616">
    <property type="entry name" value="GST C-terminal domain-like"/>
    <property type="match status" value="1"/>
</dbReference>
<dbReference type="PANTHER" id="PTHR32419">
    <property type="entry name" value="GLUTATHIONYL-HYDROQUINONE REDUCTASE"/>
    <property type="match status" value="1"/>
</dbReference>
<sequence length="317" mass="36203">MTSTSAAQFPSESDERGAFRRQESRFRDWVSGDGSTGYPAEKGRYHLYVSLACPWASRVVIVRKLKRLEEAIGLTVVDPIRDERGWRFLPNEPDPVNGFAYLSEAYLASDPTFDGRVTVPVLWDKERGRIVNNESADLVRMLGSAFDAWGDASVDLYPEPLREQIDAINERVYETVNNGVYRAGFATTQEAYEEAFDALFDSLDWLDERLAQRRYLLGSAITEADWRLFVTLVRFDAVYVGHFKCNRRRIDDYPNLSGYLRDLYQQPGIAETVDFDHIKRHYYMTHPQLNPTRIVPKGPQLDLDAPHGRELLAPAAG</sequence>
<feature type="binding site" evidence="2">
    <location>
        <begin position="134"/>
        <end position="135"/>
    </location>
    <ligand>
        <name>glutathione</name>
        <dbReference type="ChEBI" id="CHEBI:57925"/>
    </ligand>
</feature>
<dbReference type="SFLD" id="SFLDS00019">
    <property type="entry name" value="Glutathione_Transferase_(cytos"/>
    <property type="match status" value="1"/>
</dbReference>
<dbReference type="Gene3D" id="3.40.30.10">
    <property type="entry name" value="Glutaredoxin"/>
    <property type="match status" value="1"/>
</dbReference>
<dbReference type="CDD" id="cd03190">
    <property type="entry name" value="GST_C_Omega_like"/>
    <property type="match status" value="1"/>
</dbReference>
<feature type="active site" description="Nucleophile" evidence="1">
    <location>
        <position position="53"/>
    </location>
</feature>
<feature type="region of interest" description="Disordered" evidence="4">
    <location>
        <begin position="1"/>
        <end position="20"/>
    </location>
</feature>
<dbReference type="AlphaFoldDB" id="A0A840ICB1"/>
<dbReference type="InterPro" id="IPR040079">
    <property type="entry name" value="Glutathione_S-Trfase"/>
</dbReference>
<dbReference type="InterPro" id="IPR036282">
    <property type="entry name" value="Glutathione-S-Trfase_C_sf"/>
</dbReference>
<dbReference type="InterPro" id="IPR004045">
    <property type="entry name" value="Glutathione_S-Trfase_N"/>
</dbReference>
<feature type="binding site" evidence="2">
    <location>
        <position position="86"/>
    </location>
    <ligand>
        <name>glutathione</name>
        <dbReference type="ChEBI" id="CHEBI:57925"/>
    </ligand>
</feature>
<dbReference type="GO" id="GO:0004364">
    <property type="term" value="F:glutathione transferase activity"/>
    <property type="evidence" value="ECO:0007669"/>
    <property type="project" value="InterPro"/>
</dbReference>
<name>A0A840ICB1_9ACTN</name>
<dbReference type="Proteomes" id="UP000585272">
    <property type="component" value="Unassembled WGS sequence"/>
</dbReference>
<keyword evidence="7" id="KW-1185">Reference proteome</keyword>
<feature type="compositionally biased region" description="Polar residues" evidence="4">
    <location>
        <begin position="1"/>
        <end position="11"/>
    </location>
</feature>
<dbReference type="SFLD" id="SFLDG01148">
    <property type="entry name" value="Xi_(cytGST)"/>
    <property type="match status" value="1"/>
</dbReference>
<proteinExistence type="predicted"/>
<feature type="domain" description="GST C-terminal" evidence="5">
    <location>
        <begin position="158"/>
        <end position="282"/>
    </location>
</feature>
<gene>
    <name evidence="6" type="ORF">BDZ31_001153</name>
</gene>
<dbReference type="SFLD" id="SFLDG01206">
    <property type="entry name" value="Xi.1"/>
    <property type="match status" value="1"/>
</dbReference>
<organism evidence="6 7">
    <name type="scientific">Conexibacter arvalis</name>
    <dbReference type="NCBI Taxonomy" id="912552"/>
    <lineage>
        <taxon>Bacteria</taxon>
        <taxon>Bacillati</taxon>
        <taxon>Actinomycetota</taxon>
        <taxon>Thermoleophilia</taxon>
        <taxon>Solirubrobacterales</taxon>
        <taxon>Conexibacteraceae</taxon>
        <taxon>Conexibacter</taxon>
    </lineage>
</organism>
<dbReference type="PANTHER" id="PTHR32419:SF6">
    <property type="entry name" value="GLUTATHIONE S-TRANSFERASE OMEGA-LIKE 1-RELATED"/>
    <property type="match status" value="1"/>
</dbReference>
<dbReference type="Pfam" id="PF13409">
    <property type="entry name" value="GST_N_2"/>
    <property type="match status" value="1"/>
</dbReference>
<evidence type="ECO:0000313" key="6">
    <source>
        <dbReference type="EMBL" id="MBB4661580.1"/>
    </source>
</evidence>
<dbReference type="PROSITE" id="PS50405">
    <property type="entry name" value="GST_CTER"/>
    <property type="match status" value="1"/>
</dbReference>
<evidence type="ECO:0000256" key="1">
    <source>
        <dbReference type="PIRSR" id="PIRSR015753-1"/>
    </source>
</evidence>